<dbReference type="Proteomes" id="UP000186601">
    <property type="component" value="Unassembled WGS sequence"/>
</dbReference>
<accession>A0A2R6RZZ6</accession>
<sequence length="64" mass="7243">MLLNVLRRSGTSKKCGSGFGAFVGSDDFSSNGKLDHAWKTWEGILYTRWKTNGCVIKHRHMRSL</sequence>
<proteinExistence type="predicted"/>
<reference evidence="1 2" key="1">
    <citation type="submission" date="2018-02" db="EMBL/GenBank/DDBJ databases">
        <title>Genome sequence of the basidiomycete white-rot fungus Phlebia centrifuga.</title>
        <authorList>
            <person name="Granchi Z."/>
            <person name="Peng M."/>
            <person name="de Vries R.P."/>
            <person name="Hilden K."/>
            <person name="Makela M.R."/>
            <person name="Grigoriev I."/>
            <person name="Riley R."/>
        </authorList>
    </citation>
    <scope>NUCLEOTIDE SEQUENCE [LARGE SCALE GENOMIC DNA]</scope>
    <source>
        <strain evidence="1 2">FBCC195</strain>
    </source>
</reference>
<name>A0A2R6RZZ6_9APHY</name>
<organism evidence="1 2">
    <name type="scientific">Hermanssonia centrifuga</name>
    <dbReference type="NCBI Taxonomy" id="98765"/>
    <lineage>
        <taxon>Eukaryota</taxon>
        <taxon>Fungi</taxon>
        <taxon>Dikarya</taxon>
        <taxon>Basidiomycota</taxon>
        <taxon>Agaricomycotina</taxon>
        <taxon>Agaricomycetes</taxon>
        <taxon>Polyporales</taxon>
        <taxon>Meruliaceae</taxon>
        <taxon>Hermanssonia</taxon>
    </lineage>
</organism>
<comment type="caution">
    <text evidence="1">The sequence shown here is derived from an EMBL/GenBank/DDBJ whole genome shotgun (WGS) entry which is preliminary data.</text>
</comment>
<evidence type="ECO:0000313" key="2">
    <source>
        <dbReference type="Proteomes" id="UP000186601"/>
    </source>
</evidence>
<dbReference type="AlphaFoldDB" id="A0A2R6RZZ6"/>
<evidence type="ECO:0000313" key="1">
    <source>
        <dbReference type="EMBL" id="PSS35605.1"/>
    </source>
</evidence>
<protein>
    <submittedName>
        <fullName evidence="1">Uncharacterized protein</fullName>
    </submittedName>
</protein>
<gene>
    <name evidence="1" type="ORF">PHLCEN_2v1428</name>
</gene>
<keyword evidence="2" id="KW-1185">Reference proteome</keyword>
<dbReference type="EMBL" id="MLYV02000111">
    <property type="protein sequence ID" value="PSS35605.1"/>
    <property type="molecule type" value="Genomic_DNA"/>
</dbReference>